<dbReference type="OrthoDB" id="6614815at2759"/>
<protein>
    <submittedName>
        <fullName evidence="2">Uncharacterized protein</fullName>
    </submittedName>
</protein>
<feature type="compositionally biased region" description="Polar residues" evidence="1">
    <location>
        <begin position="1"/>
        <end position="18"/>
    </location>
</feature>
<feature type="non-terminal residue" evidence="2">
    <location>
        <position position="1"/>
    </location>
</feature>
<gene>
    <name evidence="2" type="ORF">CINCED_3A008787</name>
</gene>
<evidence type="ECO:0000313" key="3">
    <source>
        <dbReference type="Proteomes" id="UP000325440"/>
    </source>
</evidence>
<reference evidence="2 3" key="1">
    <citation type="submission" date="2019-08" db="EMBL/GenBank/DDBJ databases">
        <authorList>
            <person name="Alioto T."/>
            <person name="Alioto T."/>
            <person name="Gomez Garrido J."/>
        </authorList>
    </citation>
    <scope>NUCLEOTIDE SEQUENCE [LARGE SCALE GENOMIC DNA]</scope>
</reference>
<name>A0A5E4NGA5_9HEMI</name>
<dbReference type="Proteomes" id="UP000325440">
    <property type="component" value="Unassembled WGS sequence"/>
</dbReference>
<dbReference type="EMBL" id="CABPRJ010001991">
    <property type="protein sequence ID" value="VVC42750.1"/>
    <property type="molecule type" value="Genomic_DNA"/>
</dbReference>
<evidence type="ECO:0000256" key="1">
    <source>
        <dbReference type="SAM" id="MobiDB-lite"/>
    </source>
</evidence>
<organism evidence="2 3">
    <name type="scientific">Cinara cedri</name>
    <dbReference type="NCBI Taxonomy" id="506608"/>
    <lineage>
        <taxon>Eukaryota</taxon>
        <taxon>Metazoa</taxon>
        <taxon>Ecdysozoa</taxon>
        <taxon>Arthropoda</taxon>
        <taxon>Hexapoda</taxon>
        <taxon>Insecta</taxon>
        <taxon>Pterygota</taxon>
        <taxon>Neoptera</taxon>
        <taxon>Paraneoptera</taxon>
        <taxon>Hemiptera</taxon>
        <taxon>Sternorrhyncha</taxon>
        <taxon>Aphidomorpha</taxon>
        <taxon>Aphidoidea</taxon>
        <taxon>Aphididae</taxon>
        <taxon>Lachninae</taxon>
        <taxon>Cinara</taxon>
    </lineage>
</organism>
<feature type="region of interest" description="Disordered" evidence="1">
    <location>
        <begin position="1"/>
        <end position="20"/>
    </location>
</feature>
<evidence type="ECO:0000313" key="2">
    <source>
        <dbReference type="EMBL" id="VVC42750.1"/>
    </source>
</evidence>
<sequence>SNLVNENTPHSELVQPSNIKDETRNGELFLKIDDDVQCFNENENYDNILDEIAERSLQNEESDENDDVQPVKITTREAEKNKLNTIDDKSTPKNVCLLMADSNDEDEFPVNSITPDGPVTV</sequence>
<keyword evidence="3" id="KW-1185">Reference proteome</keyword>
<dbReference type="AlphaFoldDB" id="A0A5E4NGA5"/>
<accession>A0A5E4NGA5</accession>
<proteinExistence type="predicted"/>